<dbReference type="HOGENOM" id="CLU_2905734_0_0_1"/>
<dbReference type="Proteomes" id="UP000011668">
    <property type="component" value="Unassembled WGS sequence"/>
</dbReference>
<proteinExistence type="predicted"/>
<reference evidence="1 2" key="1">
    <citation type="journal article" date="2013" name="Nat. Commun.">
        <title>The evolution and pathogenic mechanisms of the rice sheath blight pathogen.</title>
        <authorList>
            <person name="Zheng A."/>
            <person name="Lin R."/>
            <person name="Xu L."/>
            <person name="Qin P."/>
            <person name="Tang C."/>
            <person name="Ai P."/>
            <person name="Zhang D."/>
            <person name="Liu Y."/>
            <person name="Sun Z."/>
            <person name="Feng H."/>
            <person name="Wang Y."/>
            <person name="Chen Y."/>
            <person name="Liang X."/>
            <person name="Fu R."/>
            <person name="Li Q."/>
            <person name="Zhang J."/>
            <person name="Yu X."/>
            <person name="Xie Z."/>
            <person name="Ding L."/>
            <person name="Guan P."/>
            <person name="Tang J."/>
            <person name="Liang Y."/>
            <person name="Wang S."/>
            <person name="Deng Q."/>
            <person name="Li S."/>
            <person name="Zhu J."/>
            <person name="Wang L."/>
            <person name="Liu H."/>
            <person name="Li P."/>
        </authorList>
    </citation>
    <scope>NUCLEOTIDE SEQUENCE [LARGE SCALE GENOMIC DNA]</scope>
    <source>
        <strain evidence="2">AG-1 IA</strain>
    </source>
</reference>
<gene>
    <name evidence="1" type="ORF">AG1IA_03158</name>
</gene>
<accession>L8X2I1</accession>
<dbReference type="AlphaFoldDB" id="L8X2I1"/>
<evidence type="ECO:0000313" key="2">
    <source>
        <dbReference type="Proteomes" id="UP000011668"/>
    </source>
</evidence>
<evidence type="ECO:0000313" key="1">
    <source>
        <dbReference type="EMBL" id="ELU42814.1"/>
    </source>
</evidence>
<comment type="caution">
    <text evidence="1">The sequence shown here is derived from an EMBL/GenBank/DDBJ whole genome shotgun (WGS) entry which is preliminary data.</text>
</comment>
<keyword evidence="2" id="KW-1185">Reference proteome</keyword>
<dbReference type="EMBL" id="AFRT01000708">
    <property type="protein sequence ID" value="ELU42814.1"/>
    <property type="molecule type" value="Genomic_DNA"/>
</dbReference>
<name>L8X2I1_THACA</name>
<sequence>MPGISSESTPTFVFKGGLWVLGRTSSHKMHMIPTDRFRCCEYTGSSHFSDQRLSFIEGNSKH</sequence>
<organism evidence="1 2">
    <name type="scientific">Thanatephorus cucumeris (strain AG1-IA)</name>
    <name type="common">Rice sheath blight fungus</name>
    <name type="synonym">Rhizoctonia solani</name>
    <dbReference type="NCBI Taxonomy" id="983506"/>
    <lineage>
        <taxon>Eukaryota</taxon>
        <taxon>Fungi</taxon>
        <taxon>Dikarya</taxon>
        <taxon>Basidiomycota</taxon>
        <taxon>Agaricomycotina</taxon>
        <taxon>Agaricomycetes</taxon>
        <taxon>Cantharellales</taxon>
        <taxon>Ceratobasidiaceae</taxon>
        <taxon>Rhizoctonia</taxon>
        <taxon>Rhizoctonia solani AG-1</taxon>
    </lineage>
</organism>
<protein>
    <submittedName>
        <fullName evidence="1">Uncharacterized protein</fullName>
    </submittedName>
</protein>